<reference evidence="1 2" key="1">
    <citation type="journal article" date="2016" name="Nat. Commun.">
        <title>Thousands of microbial genomes shed light on interconnected biogeochemical processes in an aquifer system.</title>
        <authorList>
            <person name="Anantharaman K."/>
            <person name="Brown C.T."/>
            <person name="Hug L.A."/>
            <person name="Sharon I."/>
            <person name="Castelle C.J."/>
            <person name="Probst A.J."/>
            <person name="Thomas B.C."/>
            <person name="Singh A."/>
            <person name="Wilkins M.J."/>
            <person name="Karaoz U."/>
            <person name="Brodie E.L."/>
            <person name="Williams K.H."/>
            <person name="Hubbard S.S."/>
            <person name="Banfield J.F."/>
        </authorList>
    </citation>
    <scope>NUCLEOTIDE SEQUENCE [LARGE SCALE GENOMIC DNA]</scope>
</reference>
<comment type="caution">
    <text evidence="1">The sequence shown here is derived from an EMBL/GenBank/DDBJ whole genome shotgun (WGS) entry which is preliminary data.</text>
</comment>
<evidence type="ECO:0000313" key="2">
    <source>
        <dbReference type="Proteomes" id="UP000176576"/>
    </source>
</evidence>
<dbReference type="Proteomes" id="UP000176576">
    <property type="component" value="Unassembled WGS sequence"/>
</dbReference>
<gene>
    <name evidence="1" type="ORF">A3J54_00195</name>
</gene>
<sequence length="100" mass="11578">MNDIVVCIKKSKTVIITTTFPLYQRCPEGIHTLFELSRRISQETGLQTEVLFRGDKTLHITFHCRIPKETLLEKVEVVAGIIKEVYKVPQVRVQIQQELL</sequence>
<organism evidence="1 2">
    <name type="scientific">Candidatus Ryanbacteria bacterium RIFCSPHIGHO2_02_FULL_45_13b</name>
    <dbReference type="NCBI Taxonomy" id="1802117"/>
    <lineage>
        <taxon>Bacteria</taxon>
        <taxon>Candidatus Ryaniibacteriota</taxon>
    </lineage>
</organism>
<proteinExistence type="predicted"/>
<accession>A0A1G2G9I8</accession>
<protein>
    <submittedName>
        <fullName evidence="1">Uncharacterized protein</fullName>
    </submittedName>
</protein>
<dbReference type="EMBL" id="MHNN01000005">
    <property type="protein sequence ID" value="OGZ46867.1"/>
    <property type="molecule type" value="Genomic_DNA"/>
</dbReference>
<name>A0A1G2G9I8_9BACT</name>
<dbReference type="AlphaFoldDB" id="A0A1G2G9I8"/>
<evidence type="ECO:0000313" key="1">
    <source>
        <dbReference type="EMBL" id="OGZ46867.1"/>
    </source>
</evidence>
<dbReference type="STRING" id="1802117.A3J54_00195"/>